<name>A0A6L5P2L6_LIMRT</name>
<comment type="caution">
    <text evidence="1">The sequence shown here is derived from an EMBL/GenBank/DDBJ whole genome shotgun (WGS) entry which is preliminary data.</text>
</comment>
<sequence>MKEEITVNKGTFANHIASYHRWGNLERLIWKDRRYELRNRIIYIFDRIDSTLYISGDFGCGVLSWFTSTNTLQDVADYSKSVGYFASKIQTAERKYKYDYQLASEELDEFLCLDEDDEDFAILIDDRKKLKDDLLACFYSGEGYDLDDDLKDRLSDWDPDWWEDLPEGRRISDDVQLWAFGLQQAMKQVRERKSITSINAVDDSGRGRKE</sequence>
<dbReference type="RefSeq" id="WP_153704690.1">
    <property type="nucleotide sequence ID" value="NZ_WJNA01000006.1"/>
</dbReference>
<dbReference type="EMBL" id="WJNA01000006">
    <property type="protein sequence ID" value="MRH08548.1"/>
    <property type="molecule type" value="Genomic_DNA"/>
</dbReference>
<organism evidence="1 2">
    <name type="scientific">Limosilactobacillus reuteri</name>
    <name type="common">Lactobacillus reuteri</name>
    <dbReference type="NCBI Taxonomy" id="1598"/>
    <lineage>
        <taxon>Bacteria</taxon>
        <taxon>Bacillati</taxon>
        <taxon>Bacillota</taxon>
        <taxon>Bacilli</taxon>
        <taxon>Lactobacillales</taxon>
        <taxon>Lactobacillaceae</taxon>
        <taxon>Limosilactobacillus</taxon>
    </lineage>
</organism>
<gene>
    <name evidence="1" type="ORF">GIX81_03615</name>
</gene>
<dbReference type="AlphaFoldDB" id="A0A6L5P2L6"/>
<accession>A0A6L5P2L6</accession>
<dbReference type="Proteomes" id="UP000472879">
    <property type="component" value="Unassembled WGS sequence"/>
</dbReference>
<protein>
    <submittedName>
        <fullName evidence="1">Uncharacterized protein</fullName>
    </submittedName>
</protein>
<evidence type="ECO:0000313" key="2">
    <source>
        <dbReference type="Proteomes" id="UP000472879"/>
    </source>
</evidence>
<evidence type="ECO:0000313" key="1">
    <source>
        <dbReference type="EMBL" id="MRH08548.1"/>
    </source>
</evidence>
<proteinExistence type="predicted"/>
<reference evidence="1 2" key="1">
    <citation type="submission" date="2019-11" db="EMBL/GenBank/DDBJ databases">
        <title>Draft genome sequence of 12 host-associated Lactobacillus reuteri rodent strains.</title>
        <authorList>
            <person name="Zhang S."/>
            <person name="Ozcam M."/>
            <person name="Van Pijkeren J.P."/>
        </authorList>
    </citation>
    <scope>NUCLEOTIDE SEQUENCE [LARGE SCALE GENOMIC DNA]</scope>
    <source>
        <strain evidence="1 2">Lr4020</strain>
    </source>
</reference>